<dbReference type="AlphaFoldDB" id="A0A1G8AST1"/>
<organism evidence="1 2">
    <name type="scientific">Rhodococcus triatomae</name>
    <dbReference type="NCBI Taxonomy" id="300028"/>
    <lineage>
        <taxon>Bacteria</taxon>
        <taxon>Bacillati</taxon>
        <taxon>Actinomycetota</taxon>
        <taxon>Actinomycetes</taxon>
        <taxon>Mycobacteriales</taxon>
        <taxon>Nocardiaceae</taxon>
        <taxon>Rhodococcus</taxon>
    </lineage>
</organism>
<gene>
    <name evidence="1" type="ORF">SAMN05444695_101527</name>
</gene>
<keyword evidence="2" id="KW-1185">Reference proteome</keyword>
<sequence length="900" mass="95061">MRSGYRDRLLTELAQNAADTAARAGVPGFLDVRVDGDLLSVANSGAPLDEQGVQALSALRASGKREGVGRFGVGFTAVRSVGDEVEVRSSTGSIEFSAERTGRALTAAGLPVPEDGVPVLRLAWPSAPAPRAGFATEVVIRLRADIDADRLLDAMAEEATDLLLELPALHAITVGDTVVERAERALDSGLVEVRIGSRTWWRYDTEHARWFVPVRDGIVRPVGEDVLRAPTRSDEQLSLPALVIGDVAMQPDRRRVLPGAPVQRLARGYAGLVAAVPAAQRTALVPAPTFARSEVDGLLREALLAELRDAQWLPVVPDPSVGGVAVVAPPRAHLVPGLDDALAAALSDVVGDLVIPDLSSPRHQQALAAVDVHRIGPARIAELLAGVRREPSWWRALYAALEPLVVDSVVAEELSAIPVPLCDGSTVTGPRTVLLGTGMDAGPVVDWARVVHPEAAHPLLARLGAAAATPVDLLSDPALLARIEELEDGDFEDGHPGGDEIESSGTATELAATVLSLANGAAPGTLPSWLGRLPIPDADGELRPADELLLPDAPLADVLDEDSPFGCVDAAFAERVGERALRAVGVGAGFTVLRVELPSGPDHDLDDEQAWWGSLGEDPEVLEAVRDLDLVDPARWRQALTLLAQDPSTRPLLADPHGYTAWWLRRHAVLDGVAWGTLRAPEDRVFAGLLDIADHPDAEVLRATLAPARVDSAEFADLLLQRLADATRSPAPGVVTRAHRLLGEAARHGVLDLDDIDLPPGVRTLDGTVADPDDAMVLDRPWLAAVVPPSRLVVGTPDTADALADLLDLPTAGSVVHGVVIGTGRVTRWADEPGAVLAAALAGTDVPDGPVTVHERLAVRVGGAVDGEVDVPWWVDEDGTTHCTTEWRWPVAASEAARRR</sequence>
<accession>A0A1G8AST1</accession>
<proteinExistence type="predicted"/>
<reference evidence="1 2" key="1">
    <citation type="submission" date="2016-10" db="EMBL/GenBank/DDBJ databases">
        <authorList>
            <person name="de Groot N.N."/>
        </authorList>
    </citation>
    <scope>NUCLEOTIDE SEQUENCE [LARGE SCALE GENOMIC DNA]</scope>
    <source>
        <strain evidence="1 2">DSM 44892</strain>
    </source>
</reference>
<dbReference type="SUPFAM" id="SSF55874">
    <property type="entry name" value="ATPase domain of HSP90 chaperone/DNA topoisomerase II/histidine kinase"/>
    <property type="match status" value="1"/>
</dbReference>
<dbReference type="Proteomes" id="UP000183263">
    <property type="component" value="Unassembled WGS sequence"/>
</dbReference>
<protein>
    <recommendedName>
        <fullName evidence="3">ATP-binding protein</fullName>
    </recommendedName>
</protein>
<evidence type="ECO:0000313" key="1">
    <source>
        <dbReference type="EMBL" id="SDH23914.1"/>
    </source>
</evidence>
<evidence type="ECO:0000313" key="2">
    <source>
        <dbReference type="Proteomes" id="UP000183263"/>
    </source>
</evidence>
<dbReference type="EMBL" id="FNDN01000001">
    <property type="protein sequence ID" value="SDH23914.1"/>
    <property type="molecule type" value="Genomic_DNA"/>
</dbReference>
<dbReference type="InterPro" id="IPR036890">
    <property type="entry name" value="HATPase_C_sf"/>
</dbReference>
<evidence type="ECO:0008006" key="3">
    <source>
        <dbReference type="Google" id="ProtNLM"/>
    </source>
</evidence>
<dbReference type="NCBIfam" id="NF047352">
    <property type="entry name" value="P_loop_sacsin"/>
    <property type="match status" value="1"/>
</dbReference>
<name>A0A1G8AST1_9NOCA</name>